<evidence type="ECO:0000256" key="4">
    <source>
        <dbReference type="ARBA" id="ARBA00022763"/>
    </source>
</evidence>
<feature type="region of interest" description="Disordered" evidence="15">
    <location>
        <begin position="1"/>
        <end position="58"/>
    </location>
</feature>
<accession>A0A286UKZ0</accession>
<dbReference type="InParanoid" id="A0A286UKZ0"/>
<evidence type="ECO:0000313" key="17">
    <source>
        <dbReference type="EMBL" id="PAV20238.1"/>
    </source>
</evidence>
<dbReference type="SMART" id="SM00382">
    <property type="entry name" value="AAA"/>
    <property type="match status" value="1"/>
</dbReference>
<dbReference type="FunFam" id="3.40.50.300:FF:001226">
    <property type="entry name" value="ATP-dependent DNA helicase PIF1"/>
    <property type="match status" value="1"/>
</dbReference>
<evidence type="ECO:0000256" key="11">
    <source>
        <dbReference type="ARBA" id="ARBA00023204"/>
    </source>
</evidence>
<evidence type="ECO:0000256" key="6">
    <source>
        <dbReference type="ARBA" id="ARBA00022806"/>
    </source>
</evidence>
<comment type="catalytic activity">
    <reaction evidence="14">
        <text>ATP + H2O = ADP + phosphate + H(+)</text>
        <dbReference type="Rhea" id="RHEA:13065"/>
        <dbReference type="ChEBI" id="CHEBI:15377"/>
        <dbReference type="ChEBI" id="CHEBI:15378"/>
        <dbReference type="ChEBI" id="CHEBI:30616"/>
        <dbReference type="ChEBI" id="CHEBI:43474"/>
        <dbReference type="ChEBI" id="CHEBI:456216"/>
        <dbReference type="EC" id="5.6.2.3"/>
    </reaction>
</comment>
<evidence type="ECO:0000256" key="12">
    <source>
        <dbReference type="ARBA" id="ARBA00023235"/>
    </source>
</evidence>
<dbReference type="AlphaFoldDB" id="A0A286UKZ0"/>
<dbReference type="SUPFAM" id="SSF52540">
    <property type="entry name" value="P-loop containing nucleoside triphosphate hydrolases"/>
    <property type="match status" value="2"/>
</dbReference>
<evidence type="ECO:0000259" key="16">
    <source>
        <dbReference type="SMART" id="SM00382"/>
    </source>
</evidence>
<dbReference type="GO" id="GO:0006281">
    <property type="term" value="P:DNA repair"/>
    <property type="evidence" value="ECO:0007669"/>
    <property type="project" value="UniProtKB-UniRule"/>
</dbReference>
<comment type="subunit">
    <text evidence="14">Monomer.</text>
</comment>
<keyword evidence="11 14" id="KW-0234">DNA repair</keyword>
<keyword evidence="9 14" id="KW-0496">Mitochondrion</keyword>
<dbReference type="InterPro" id="IPR003593">
    <property type="entry name" value="AAA+_ATPase"/>
</dbReference>
<dbReference type="GO" id="GO:0000723">
    <property type="term" value="P:telomere maintenance"/>
    <property type="evidence" value="ECO:0007669"/>
    <property type="project" value="InterPro"/>
</dbReference>
<dbReference type="Proteomes" id="UP000217199">
    <property type="component" value="Unassembled WGS sequence"/>
</dbReference>
<name>A0A286UKZ0_9AGAM</name>
<feature type="compositionally biased region" description="Polar residues" evidence="15">
    <location>
        <begin position="27"/>
        <end position="52"/>
    </location>
</feature>
<dbReference type="Pfam" id="PF05970">
    <property type="entry name" value="PIF1"/>
    <property type="match status" value="1"/>
</dbReference>
<dbReference type="PANTHER" id="PTHR47642:SF5">
    <property type="entry name" value="ATP-DEPENDENT DNA HELICASE"/>
    <property type="match status" value="1"/>
</dbReference>
<evidence type="ECO:0000256" key="10">
    <source>
        <dbReference type="ARBA" id="ARBA00023172"/>
    </source>
</evidence>
<dbReference type="InterPro" id="IPR010285">
    <property type="entry name" value="DNA_helicase_pif1-like_DEAD"/>
</dbReference>
<dbReference type="CDD" id="cd18037">
    <property type="entry name" value="DEXSc_Pif1_like"/>
    <property type="match status" value="1"/>
</dbReference>
<dbReference type="GO" id="GO:0005739">
    <property type="term" value="C:mitochondrion"/>
    <property type="evidence" value="ECO:0007669"/>
    <property type="project" value="UniProtKB-SubCell"/>
</dbReference>
<keyword evidence="12 14" id="KW-0413">Isomerase</keyword>
<dbReference type="InterPro" id="IPR027417">
    <property type="entry name" value="P-loop_NTPase"/>
</dbReference>
<dbReference type="GO" id="GO:0006310">
    <property type="term" value="P:DNA recombination"/>
    <property type="evidence" value="ECO:0007669"/>
    <property type="project" value="UniProtKB-UniRule"/>
</dbReference>
<comment type="similarity">
    <text evidence="14">Belongs to the helicase family. PIF1 subfamily.</text>
</comment>
<proteinExistence type="inferred from homology"/>
<dbReference type="STRING" id="2282107.A0A286UKZ0"/>
<protein>
    <recommendedName>
        <fullName evidence="14">ATP-dependent DNA helicase PIF1</fullName>
        <ecNumber evidence="14">5.6.2.3</ecNumber>
    </recommendedName>
    <alternativeName>
        <fullName evidence="14">DNA 5'-3' helicase PIF1</fullName>
    </alternativeName>
    <alternativeName>
        <fullName evidence="14">DNA repair and recombination helicase PIF1</fullName>
    </alternativeName>
</protein>
<evidence type="ECO:0000256" key="3">
    <source>
        <dbReference type="ARBA" id="ARBA00022741"/>
    </source>
</evidence>
<dbReference type="GO" id="GO:0016887">
    <property type="term" value="F:ATP hydrolysis activity"/>
    <property type="evidence" value="ECO:0007669"/>
    <property type="project" value="RHEA"/>
</dbReference>
<organism evidence="17 18">
    <name type="scientific">Pyrrhoderma noxium</name>
    <dbReference type="NCBI Taxonomy" id="2282107"/>
    <lineage>
        <taxon>Eukaryota</taxon>
        <taxon>Fungi</taxon>
        <taxon>Dikarya</taxon>
        <taxon>Basidiomycota</taxon>
        <taxon>Agaricomycotina</taxon>
        <taxon>Agaricomycetes</taxon>
        <taxon>Hymenochaetales</taxon>
        <taxon>Hymenochaetaceae</taxon>
        <taxon>Pyrrhoderma</taxon>
    </lineage>
</organism>
<keyword evidence="13 14" id="KW-0539">Nucleus</keyword>
<dbReference type="GO" id="GO:0043139">
    <property type="term" value="F:5'-3' DNA helicase activity"/>
    <property type="evidence" value="ECO:0007669"/>
    <property type="project" value="UniProtKB-UniRule"/>
</dbReference>
<evidence type="ECO:0000256" key="2">
    <source>
        <dbReference type="ARBA" id="ARBA00004604"/>
    </source>
</evidence>
<reference evidence="17 18" key="1">
    <citation type="journal article" date="2017" name="Mol. Ecol.">
        <title>Comparative and population genomic landscape of Phellinus noxius: A hypervariable fungus causing root rot in trees.</title>
        <authorList>
            <person name="Chung C.L."/>
            <person name="Lee T.J."/>
            <person name="Akiba M."/>
            <person name="Lee H.H."/>
            <person name="Kuo T.H."/>
            <person name="Liu D."/>
            <person name="Ke H.M."/>
            <person name="Yokoi T."/>
            <person name="Roa M.B."/>
            <person name="Lu M.J."/>
            <person name="Chang Y.Y."/>
            <person name="Ann P.J."/>
            <person name="Tsai J.N."/>
            <person name="Chen C.Y."/>
            <person name="Tzean S.S."/>
            <person name="Ota Y."/>
            <person name="Hattori T."/>
            <person name="Sahashi N."/>
            <person name="Liou R.F."/>
            <person name="Kikuchi T."/>
            <person name="Tsai I.J."/>
        </authorList>
    </citation>
    <scope>NUCLEOTIDE SEQUENCE [LARGE SCALE GENOMIC DNA]</scope>
    <source>
        <strain evidence="17 18">FFPRI411160</strain>
    </source>
</reference>
<evidence type="ECO:0000256" key="5">
    <source>
        <dbReference type="ARBA" id="ARBA00022801"/>
    </source>
</evidence>
<comment type="subcellular location">
    <subcellularLocation>
        <location evidence="2">Nucleus</location>
        <location evidence="2">Nucleolus</location>
    </subcellularLocation>
    <subcellularLocation>
        <location evidence="14">Nucleus</location>
    </subcellularLocation>
    <subcellularLocation>
        <location evidence="14">Mitochondrion</location>
    </subcellularLocation>
</comment>
<dbReference type="GO" id="GO:0003697">
    <property type="term" value="F:single-stranded DNA binding"/>
    <property type="evidence" value="ECO:0007669"/>
    <property type="project" value="UniProtKB-ARBA"/>
</dbReference>
<gene>
    <name evidence="14" type="primary">PIF1</name>
    <name evidence="17" type="ORF">PNOK_0517200</name>
</gene>
<feature type="domain" description="AAA+ ATPase" evidence="16">
    <location>
        <begin position="184"/>
        <end position="341"/>
    </location>
</feature>
<keyword evidence="8 14" id="KW-0238">DNA-binding</keyword>
<dbReference type="GO" id="GO:0005730">
    <property type="term" value="C:nucleolus"/>
    <property type="evidence" value="ECO:0007669"/>
    <property type="project" value="UniProtKB-SubCell"/>
</dbReference>
<evidence type="ECO:0000256" key="1">
    <source>
        <dbReference type="ARBA" id="ARBA00001946"/>
    </source>
</evidence>
<dbReference type="PANTHER" id="PTHR47642">
    <property type="entry name" value="ATP-DEPENDENT DNA HELICASE"/>
    <property type="match status" value="1"/>
</dbReference>
<dbReference type="InterPro" id="IPR051055">
    <property type="entry name" value="PIF1_helicase"/>
</dbReference>
<evidence type="ECO:0000256" key="14">
    <source>
        <dbReference type="HAMAP-Rule" id="MF_03176"/>
    </source>
</evidence>
<feature type="region of interest" description="Disordered" evidence="15">
    <location>
        <begin position="96"/>
        <end position="148"/>
    </location>
</feature>
<evidence type="ECO:0000256" key="15">
    <source>
        <dbReference type="SAM" id="MobiDB-lite"/>
    </source>
</evidence>
<evidence type="ECO:0000256" key="7">
    <source>
        <dbReference type="ARBA" id="ARBA00022840"/>
    </source>
</evidence>
<dbReference type="EMBL" id="NBII01000004">
    <property type="protein sequence ID" value="PAV20238.1"/>
    <property type="molecule type" value="Genomic_DNA"/>
</dbReference>
<sequence length="625" mass="68382">MPTISGPAKSSSLQSGLKSLKRDWSDNNEPATSKPRSSAQASRPMASSSSHTDAAARERRLAAIKAALEDMNAASESIKTSIGSPLQSSSLANSKYYTSTKRPSDSLDSDENAKKKRILPDSFMSSTSAKSKPSSSSHSAPTSTASMTVMNVTRQEQPKKKTVDKPAAIFLSKEQIRILELVRGGQSLFYTGSAGTGKSVLLREIIKSLRKKYGNSSEAVAVTASTGIAACNIGGVTVHSFGGLSLGGESVDKMISYVRKNKKAHQRWMRTKALIIDEVSMLDGDLFDKMSQIACNLRKDSKPFGSIQVIVTGDFFQLPPVTKNGDPKFAFEASVWAELISDHSYNLTKVFRQKDEEFVNMLNEMRFGNLTPKSIAKFRSLSRIIRYDDGVGATELFPLRVDVDRSNSGRMGHLHTEKQVYRASDGGSITNPAQRERMLANMMAPAVLELKIDAQVMLIKNMDETLVNGSIGKVIRFIDPVQAKDEGIYPPGDGDSDGKQLKKSVTKSGQLWPVVAFPLPGNYIKEVMIVPDTFKVELPNGEIQISRTQLPLILAWAMSIHKSQGQTLERVKVDLGKVFEKGQAYVALSRATSMEGLQVLNFDPKKVLAHPKVIEWSKTLRTVPS</sequence>
<feature type="compositionally biased region" description="Low complexity" evidence="15">
    <location>
        <begin position="125"/>
        <end position="146"/>
    </location>
</feature>
<keyword evidence="10 14" id="KW-0233">DNA recombination</keyword>
<keyword evidence="4 14" id="KW-0227">DNA damage</keyword>
<feature type="compositionally biased region" description="Low complexity" evidence="15">
    <location>
        <begin position="9"/>
        <end position="18"/>
    </location>
</feature>
<dbReference type="Gene3D" id="3.40.50.300">
    <property type="entry name" value="P-loop containing nucleotide triphosphate hydrolases"/>
    <property type="match status" value="2"/>
</dbReference>
<comment type="function">
    <text evidence="14">DNA-dependent ATPase and 5'-3' DNA helicase required for the maintenance of both mitochondrial and nuclear genome stability.</text>
</comment>
<evidence type="ECO:0000256" key="9">
    <source>
        <dbReference type="ARBA" id="ARBA00023128"/>
    </source>
</evidence>
<evidence type="ECO:0000256" key="8">
    <source>
        <dbReference type="ARBA" id="ARBA00023125"/>
    </source>
</evidence>
<keyword evidence="6 14" id="KW-0347">Helicase</keyword>
<dbReference type="FunCoup" id="A0A286UKZ0">
    <property type="interactions" value="200"/>
</dbReference>
<keyword evidence="7 14" id="KW-0067">ATP-binding</keyword>
<dbReference type="EC" id="5.6.2.3" evidence="14"/>
<keyword evidence="18" id="KW-1185">Reference proteome</keyword>
<evidence type="ECO:0000313" key="18">
    <source>
        <dbReference type="Proteomes" id="UP000217199"/>
    </source>
</evidence>
<keyword evidence="3 14" id="KW-0547">Nucleotide-binding</keyword>
<comment type="cofactor">
    <cofactor evidence="1 14">
        <name>Mg(2+)</name>
        <dbReference type="ChEBI" id="CHEBI:18420"/>
    </cofactor>
</comment>
<dbReference type="InterPro" id="IPR048293">
    <property type="entry name" value="PIF1_RRM3_pfh1"/>
</dbReference>
<dbReference type="OrthoDB" id="432234at2759"/>
<comment type="caution">
    <text evidence="17">The sequence shown here is derived from an EMBL/GenBank/DDBJ whole genome shotgun (WGS) entry which is preliminary data.</text>
</comment>
<keyword evidence="5 14" id="KW-0378">Hydrolase</keyword>
<dbReference type="CDD" id="cd18809">
    <property type="entry name" value="SF1_C_RecD"/>
    <property type="match status" value="1"/>
</dbReference>
<dbReference type="Pfam" id="PF21530">
    <property type="entry name" value="Pif1_2B_dom"/>
    <property type="match status" value="1"/>
</dbReference>
<dbReference type="GO" id="GO:0005524">
    <property type="term" value="F:ATP binding"/>
    <property type="evidence" value="ECO:0007669"/>
    <property type="project" value="UniProtKB-UniRule"/>
</dbReference>
<dbReference type="InterPro" id="IPR049163">
    <property type="entry name" value="Pif1-like_2B_dom"/>
</dbReference>
<feature type="DNA-binding region" evidence="14">
    <location>
        <begin position="583"/>
        <end position="602"/>
    </location>
</feature>
<feature type="binding site" evidence="14">
    <location>
        <begin position="192"/>
        <end position="199"/>
    </location>
    <ligand>
        <name>ATP</name>
        <dbReference type="ChEBI" id="CHEBI:30616"/>
    </ligand>
</feature>
<evidence type="ECO:0000256" key="13">
    <source>
        <dbReference type="ARBA" id="ARBA00023242"/>
    </source>
</evidence>
<dbReference type="HAMAP" id="MF_03176">
    <property type="entry name" value="PIF1"/>
    <property type="match status" value="1"/>
</dbReference>